<keyword evidence="2" id="KW-1185">Reference proteome</keyword>
<protein>
    <submittedName>
        <fullName evidence="1">Uncharacterized protein</fullName>
    </submittedName>
</protein>
<comment type="caution">
    <text evidence="1">The sequence shown here is derived from an EMBL/GenBank/DDBJ whole genome shotgun (WGS) entry which is preliminary data.</text>
</comment>
<reference evidence="1" key="1">
    <citation type="submission" date="2023-10" db="EMBL/GenBank/DDBJ databases">
        <authorList>
            <person name="Chen Y."/>
            <person name="Shah S."/>
            <person name="Dougan E. K."/>
            <person name="Thang M."/>
            <person name="Chan C."/>
        </authorList>
    </citation>
    <scope>NUCLEOTIDE SEQUENCE [LARGE SCALE GENOMIC DNA]</scope>
</reference>
<proteinExistence type="predicted"/>
<gene>
    <name evidence="1" type="ORF">PCOR1329_LOCUS15866</name>
</gene>
<organism evidence="1 2">
    <name type="scientific">Prorocentrum cordatum</name>
    <dbReference type="NCBI Taxonomy" id="2364126"/>
    <lineage>
        <taxon>Eukaryota</taxon>
        <taxon>Sar</taxon>
        <taxon>Alveolata</taxon>
        <taxon>Dinophyceae</taxon>
        <taxon>Prorocentrales</taxon>
        <taxon>Prorocentraceae</taxon>
        <taxon>Prorocentrum</taxon>
    </lineage>
</organism>
<dbReference type="EMBL" id="CAUYUJ010004836">
    <property type="protein sequence ID" value="CAK0811143.1"/>
    <property type="molecule type" value="Genomic_DNA"/>
</dbReference>
<dbReference type="Proteomes" id="UP001189429">
    <property type="component" value="Unassembled WGS sequence"/>
</dbReference>
<evidence type="ECO:0000313" key="1">
    <source>
        <dbReference type="EMBL" id="CAK0811143.1"/>
    </source>
</evidence>
<name>A0ABN9QZ79_9DINO</name>
<sequence length="393" mass="43705">MLTSWAGSGGSRRICSTRILANWLKQHSLDQRIADLPRTHAVFASSRCLLFGLNGQVRGRILGAAARERDRSLHPSCRVVGAQDTLKLQGDAPFDWLRVDGRGIETRVKHKSALMSWDKSGKRWTAAFAGIEIDQHDELQLTLVTPAGVLCFIQSDSAWPIVGKTCGRKGRNIRLVGPSGEFDVDSALQKMVTKVGAVSSVFTYPHDDPILKWAAASCASRTHEIYAALGCPFNGLDIRSRGMLFEAIARTRDAERHIESHVDHADVCFGADGRQLHASIRKYDWKRTHRHSRSHVRVEHKSAQVTWDSTNRLWRAIWKGVVPDNHDELQLTLYSPNALRTFIHDGSTGLSGRSSKRDVAFSGPKGEHDIHLSMSVLLHKLVVAFGSPVTEYL</sequence>
<evidence type="ECO:0000313" key="2">
    <source>
        <dbReference type="Proteomes" id="UP001189429"/>
    </source>
</evidence>
<accession>A0ABN9QZ79</accession>